<evidence type="ECO:0000313" key="3">
    <source>
        <dbReference type="Proteomes" id="UP000183076"/>
    </source>
</evidence>
<proteinExistence type="predicted"/>
<dbReference type="RefSeq" id="WP_139283849.1">
    <property type="nucleotide sequence ID" value="NZ_CP160850.1"/>
</dbReference>
<dbReference type="InterPro" id="IPR046252">
    <property type="entry name" value="DUF6285"/>
</dbReference>
<dbReference type="GeneID" id="94022535"/>
<evidence type="ECO:0000313" key="2">
    <source>
        <dbReference type="EMBL" id="SDX64374.1"/>
    </source>
</evidence>
<sequence length="131" mass="13816">MMQDQPSPDAILAAVAAWLRDTAADALPAHARFEAKVAAGAVELARRQIGAEPSESEEARMLSVLVGDTGGLDALTARLCAQIENGKTDLSTPGLSDLLIATTLNKIDIDQPEFSAAARLRALAQRRRGLP</sequence>
<dbReference type="Pfam" id="PF19802">
    <property type="entry name" value="DUF6285"/>
    <property type="match status" value="1"/>
</dbReference>
<evidence type="ECO:0000259" key="1">
    <source>
        <dbReference type="Pfam" id="PF19802"/>
    </source>
</evidence>
<gene>
    <name evidence="2" type="ORF">SAMN04488041_11062</name>
</gene>
<dbReference type="Proteomes" id="UP000183076">
    <property type="component" value="Unassembled WGS sequence"/>
</dbReference>
<feature type="domain" description="DUF6285" evidence="1">
    <location>
        <begin position="26"/>
        <end position="113"/>
    </location>
</feature>
<organism evidence="2 3">
    <name type="scientific">Sulfitobacter pontiacus</name>
    <dbReference type="NCBI Taxonomy" id="60137"/>
    <lineage>
        <taxon>Bacteria</taxon>
        <taxon>Pseudomonadati</taxon>
        <taxon>Pseudomonadota</taxon>
        <taxon>Alphaproteobacteria</taxon>
        <taxon>Rhodobacterales</taxon>
        <taxon>Roseobacteraceae</taxon>
        <taxon>Sulfitobacter</taxon>
    </lineage>
</organism>
<dbReference type="EMBL" id="FNNB01000010">
    <property type="protein sequence ID" value="SDX64374.1"/>
    <property type="molecule type" value="Genomic_DNA"/>
</dbReference>
<name>A0A1H3DF96_9RHOB</name>
<dbReference type="STRING" id="60137.SAMN04488041_11062"/>
<accession>A0A1H3DF96</accession>
<dbReference type="AlphaFoldDB" id="A0A1H3DF96"/>
<reference evidence="3" key="1">
    <citation type="submission" date="2016-10" db="EMBL/GenBank/DDBJ databases">
        <authorList>
            <person name="Varghese N."/>
            <person name="Submissions S."/>
        </authorList>
    </citation>
    <scope>NUCLEOTIDE SEQUENCE [LARGE SCALE GENOMIC DNA]</scope>
    <source>
        <strain evidence="3">DSM 10014</strain>
    </source>
</reference>
<protein>
    <recommendedName>
        <fullName evidence="1">DUF6285 domain-containing protein</fullName>
    </recommendedName>
</protein>